<dbReference type="SUPFAM" id="SSF53041">
    <property type="entry name" value="Resolvase-like"/>
    <property type="match status" value="1"/>
</dbReference>
<dbReference type="InterPro" id="IPR036162">
    <property type="entry name" value="Resolvase-like_N_sf"/>
</dbReference>
<dbReference type="InterPro" id="IPR006119">
    <property type="entry name" value="Resolv_N"/>
</dbReference>
<dbReference type="PROSITE" id="PS51737">
    <property type="entry name" value="RECOMBINASE_DNA_BIND"/>
    <property type="match status" value="1"/>
</dbReference>
<gene>
    <name evidence="8" type="ORF">SAMN04490355_10836</name>
</gene>
<feature type="domain" description="Recombinase" evidence="7">
    <location>
        <begin position="154"/>
        <end position="280"/>
    </location>
</feature>
<dbReference type="InterPro" id="IPR011109">
    <property type="entry name" value="DNA_bind_recombinase_dom"/>
</dbReference>
<dbReference type="Proteomes" id="UP000199520">
    <property type="component" value="Unassembled WGS sequence"/>
</dbReference>
<keyword evidence="9" id="KW-1185">Reference proteome</keyword>
<evidence type="ECO:0000256" key="2">
    <source>
        <dbReference type="ARBA" id="ARBA00023125"/>
    </source>
</evidence>
<protein>
    <submittedName>
        <fullName evidence="8">Site-specific DNA recombinase</fullName>
    </submittedName>
</protein>
<dbReference type="InterPro" id="IPR038109">
    <property type="entry name" value="DNA_bind_recomb_sf"/>
</dbReference>
<dbReference type="EMBL" id="FOTS01000083">
    <property type="protein sequence ID" value="SFM34931.1"/>
    <property type="molecule type" value="Genomic_DNA"/>
</dbReference>
<dbReference type="GO" id="GO:0000150">
    <property type="term" value="F:DNA strand exchange activity"/>
    <property type="evidence" value="ECO:0007669"/>
    <property type="project" value="InterPro"/>
</dbReference>
<accession>A0A1I4Q4C9</accession>
<proteinExistence type="predicted"/>
<dbReference type="RefSeq" id="WP_090944316.1">
    <property type="nucleotide sequence ID" value="NZ_FOTS01000083.1"/>
</dbReference>
<evidence type="ECO:0000259" key="6">
    <source>
        <dbReference type="PROSITE" id="PS51736"/>
    </source>
</evidence>
<reference evidence="9" key="1">
    <citation type="submission" date="2016-10" db="EMBL/GenBank/DDBJ databases">
        <authorList>
            <person name="Varghese N."/>
            <person name="Submissions S."/>
        </authorList>
    </citation>
    <scope>NUCLEOTIDE SEQUENCE [LARGE SCALE GENOMIC DNA]</scope>
    <source>
        <strain evidence="9">DSM 13327</strain>
    </source>
</reference>
<dbReference type="CDD" id="cd00338">
    <property type="entry name" value="Ser_Recombinase"/>
    <property type="match status" value="1"/>
</dbReference>
<feature type="domain" description="Resolvase/invertase-type recombinase catalytic" evidence="6">
    <location>
        <begin position="1"/>
        <end position="146"/>
    </location>
</feature>
<keyword evidence="1" id="KW-0229">DNA integration</keyword>
<dbReference type="PANTHER" id="PTHR30461:SF23">
    <property type="entry name" value="DNA RECOMBINASE-RELATED"/>
    <property type="match status" value="1"/>
</dbReference>
<dbReference type="Pfam" id="PF07508">
    <property type="entry name" value="Recombinase"/>
    <property type="match status" value="1"/>
</dbReference>
<evidence type="ECO:0000256" key="4">
    <source>
        <dbReference type="PIRSR" id="PIRSR606118-50"/>
    </source>
</evidence>
<keyword evidence="2" id="KW-0238">DNA-binding</keyword>
<keyword evidence="3" id="KW-0233">DNA recombination</keyword>
<dbReference type="InterPro" id="IPR050639">
    <property type="entry name" value="SSR_resolvase"/>
</dbReference>
<organism evidence="8 9">
    <name type="scientific">Pelosinus propionicus DSM 13327</name>
    <dbReference type="NCBI Taxonomy" id="1123291"/>
    <lineage>
        <taxon>Bacteria</taxon>
        <taxon>Bacillati</taxon>
        <taxon>Bacillota</taxon>
        <taxon>Negativicutes</taxon>
        <taxon>Selenomonadales</taxon>
        <taxon>Sporomusaceae</taxon>
        <taxon>Pelosinus</taxon>
    </lineage>
</organism>
<dbReference type="PROSITE" id="PS00397">
    <property type="entry name" value="RECOMBINASES_1"/>
    <property type="match status" value="1"/>
</dbReference>
<evidence type="ECO:0000313" key="8">
    <source>
        <dbReference type="EMBL" id="SFM34931.1"/>
    </source>
</evidence>
<sequence>MNAIYARVSTDAQAETGYSINDQIRTCREHAEKNGLGIVEYIDDGYSGEYLERPALEQLRDDLRAKLIHNVIVYDPDRLSRNLTNQLLLADEIEKANAQLIFITHDYDASPEGRLFFSIRGAISAFEKAKIRERTIRGKRSKALSGKLTFNDDAYGYTYDKENSMCIINPEEAEIVKLIFQLYTTRNYGVNSLYAELKSMGVLNRKGKPFGLATIDYMLSNETYAGTKWSFKQYLKNVGPQKRERSIRDKSEWIPITVPAIIDRETWEKAVECRRINKVVAKRNSKHDYLLSGIIRCTGCGYAMRGVNYHRGNKDYRYYVCSAYINGHECDYRKTISSQELDDAVWLELTETAKSKRGLSIYQNNTTDTTAVKVDLEEQLTKLKKRQSAIIKWVADGILETEAAEKDLQSISKEVAATKNAISALAVIPSVKSIRSKDILKATTFEEKRRLLIAYGIKVFAKRENGSIVYTIKV</sequence>
<dbReference type="GO" id="GO:0003677">
    <property type="term" value="F:DNA binding"/>
    <property type="evidence" value="ECO:0007669"/>
    <property type="project" value="UniProtKB-KW"/>
</dbReference>
<evidence type="ECO:0000256" key="1">
    <source>
        <dbReference type="ARBA" id="ARBA00022908"/>
    </source>
</evidence>
<feature type="active site" description="O-(5'-phospho-DNA)-serine intermediate" evidence="4 5">
    <location>
        <position position="9"/>
    </location>
</feature>
<name>A0A1I4Q4C9_9FIRM</name>
<dbReference type="Gene3D" id="3.40.50.1390">
    <property type="entry name" value="Resolvase, N-terminal catalytic domain"/>
    <property type="match status" value="1"/>
</dbReference>
<evidence type="ECO:0000259" key="7">
    <source>
        <dbReference type="PROSITE" id="PS51737"/>
    </source>
</evidence>
<dbReference type="PANTHER" id="PTHR30461">
    <property type="entry name" value="DNA-INVERTASE FROM LAMBDOID PROPHAGE"/>
    <property type="match status" value="1"/>
</dbReference>
<evidence type="ECO:0000256" key="5">
    <source>
        <dbReference type="PROSITE-ProRule" id="PRU10137"/>
    </source>
</evidence>
<dbReference type="GO" id="GO:0015074">
    <property type="term" value="P:DNA integration"/>
    <property type="evidence" value="ECO:0007669"/>
    <property type="project" value="UniProtKB-KW"/>
</dbReference>
<evidence type="ECO:0000256" key="3">
    <source>
        <dbReference type="ARBA" id="ARBA00023172"/>
    </source>
</evidence>
<dbReference type="SMART" id="SM00857">
    <property type="entry name" value="Resolvase"/>
    <property type="match status" value="1"/>
</dbReference>
<evidence type="ECO:0000313" key="9">
    <source>
        <dbReference type="Proteomes" id="UP000199520"/>
    </source>
</evidence>
<dbReference type="InterPro" id="IPR025827">
    <property type="entry name" value="Zn_ribbon_recom_dom"/>
</dbReference>
<dbReference type="OrthoDB" id="1628005at2"/>
<dbReference type="InterPro" id="IPR006118">
    <property type="entry name" value="Recombinase_CS"/>
</dbReference>
<dbReference type="Pfam" id="PF13408">
    <property type="entry name" value="Zn_ribbon_recom"/>
    <property type="match status" value="1"/>
</dbReference>
<dbReference type="STRING" id="1123291.SAMN04490355_10836"/>
<dbReference type="Gene3D" id="3.90.1750.20">
    <property type="entry name" value="Putative Large Serine Recombinase, Chain B, Domain 2"/>
    <property type="match status" value="1"/>
</dbReference>
<dbReference type="PROSITE" id="PS51736">
    <property type="entry name" value="RECOMBINASES_3"/>
    <property type="match status" value="1"/>
</dbReference>
<dbReference type="Pfam" id="PF00239">
    <property type="entry name" value="Resolvase"/>
    <property type="match status" value="1"/>
</dbReference>
<dbReference type="AlphaFoldDB" id="A0A1I4Q4C9"/>